<keyword evidence="3" id="KW-0808">Transferase</keyword>
<proteinExistence type="predicted"/>
<dbReference type="SUPFAM" id="SSF52821">
    <property type="entry name" value="Rhodanese/Cell cycle control phosphatase"/>
    <property type="match status" value="1"/>
</dbReference>
<feature type="signal peptide" evidence="1">
    <location>
        <begin position="1"/>
        <end position="23"/>
    </location>
</feature>
<organism evidence="3 4">
    <name type="scientific">Rhodoluna lacicola</name>
    <dbReference type="NCBI Taxonomy" id="529884"/>
    <lineage>
        <taxon>Bacteria</taxon>
        <taxon>Bacillati</taxon>
        <taxon>Actinomycetota</taxon>
        <taxon>Actinomycetes</taxon>
        <taxon>Micrococcales</taxon>
        <taxon>Microbacteriaceae</taxon>
        <taxon>Luna cluster</taxon>
        <taxon>Luna-1 subcluster</taxon>
        <taxon>Rhodoluna</taxon>
    </lineage>
</organism>
<sequence length="123" mass="12536">MSKLFKFLAASLIAVFAVGSLSACSTSAPVDMSTVAEVIDVRTPEETAAGYLEGALLFDINGGNFAEQISTLDKSANYFIYCRSGNRAGGAIDQMKAAGFTGVLTNGGSLAEAASATGLAIVQ</sequence>
<dbReference type="InterPro" id="IPR052367">
    <property type="entry name" value="Thiosulfate_ST/Rhodanese-like"/>
</dbReference>
<dbReference type="EMBL" id="CP007490">
    <property type="protein sequence ID" value="AIC46962.1"/>
    <property type="molecule type" value="Genomic_DNA"/>
</dbReference>
<dbReference type="Proteomes" id="UP000067708">
    <property type="component" value="Chromosome"/>
</dbReference>
<evidence type="ECO:0000313" key="4">
    <source>
        <dbReference type="Proteomes" id="UP000067708"/>
    </source>
</evidence>
<evidence type="ECO:0000259" key="2">
    <source>
        <dbReference type="PROSITE" id="PS50206"/>
    </source>
</evidence>
<keyword evidence="4" id="KW-1185">Reference proteome</keyword>
<dbReference type="Pfam" id="PF00581">
    <property type="entry name" value="Rhodanese"/>
    <property type="match status" value="1"/>
</dbReference>
<dbReference type="HOGENOM" id="CLU_089574_1_1_11"/>
<dbReference type="RefSeq" id="WP_038501667.1">
    <property type="nucleotide sequence ID" value="NZ_AP026911.1"/>
</dbReference>
<dbReference type="InterPro" id="IPR036873">
    <property type="entry name" value="Rhodanese-like_dom_sf"/>
</dbReference>
<dbReference type="Gene3D" id="3.40.250.10">
    <property type="entry name" value="Rhodanese-like domain"/>
    <property type="match status" value="1"/>
</dbReference>
<name>A0A060JEE5_9MICO</name>
<dbReference type="STRING" id="529884.Rhola_00001320"/>
<protein>
    <submittedName>
        <fullName evidence="3">Rhodanese-related sulfurtransferase</fullName>
    </submittedName>
</protein>
<dbReference type="GO" id="GO:0016740">
    <property type="term" value="F:transferase activity"/>
    <property type="evidence" value="ECO:0007669"/>
    <property type="project" value="UniProtKB-KW"/>
</dbReference>
<accession>A0A060JEE5</accession>
<evidence type="ECO:0000313" key="3">
    <source>
        <dbReference type="EMBL" id="AIC46962.1"/>
    </source>
</evidence>
<dbReference type="PROSITE" id="PS50206">
    <property type="entry name" value="RHODANESE_3"/>
    <property type="match status" value="1"/>
</dbReference>
<gene>
    <name evidence="3" type="ORF">Rhola_00001320</name>
</gene>
<dbReference type="eggNOG" id="COG0607">
    <property type="taxonomic scope" value="Bacteria"/>
</dbReference>
<dbReference type="PANTHER" id="PTHR45431">
    <property type="entry name" value="RHODANESE-LIKE DOMAIN-CONTAINING PROTEIN 15, CHLOROPLASTIC"/>
    <property type="match status" value="1"/>
</dbReference>
<dbReference type="AlphaFoldDB" id="A0A060JEE5"/>
<reference evidence="3 4" key="1">
    <citation type="journal article" date="2014" name="Int. J. Syst. Evol. Microbiol.">
        <title>Rhodoluna lacicola gen. nov., sp. nov., a planktonic freshwater bacterium with stream-lined genome.</title>
        <authorList>
            <person name="Hahn M."/>
            <person name="Schmidt J."/>
            <person name="Taipale S.J."/>
            <person name="Doolittle W.F."/>
            <person name="Koll U."/>
        </authorList>
    </citation>
    <scope>NUCLEOTIDE SEQUENCE [LARGE SCALE GENOMIC DNA]</scope>
    <source>
        <strain evidence="3 4">MWH-Ta8</strain>
    </source>
</reference>
<dbReference type="InterPro" id="IPR001763">
    <property type="entry name" value="Rhodanese-like_dom"/>
</dbReference>
<dbReference type="PANTHER" id="PTHR45431:SF3">
    <property type="entry name" value="RHODANESE-LIKE DOMAIN-CONTAINING PROTEIN 15, CHLOROPLASTIC"/>
    <property type="match status" value="1"/>
</dbReference>
<keyword evidence="1" id="KW-0732">Signal</keyword>
<feature type="chain" id="PRO_5001588016" evidence="1">
    <location>
        <begin position="24"/>
        <end position="123"/>
    </location>
</feature>
<evidence type="ECO:0000256" key="1">
    <source>
        <dbReference type="SAM" id="SignalP"/>
    </source>
</evidence>
<dbReference type="KEGG" id="rla:Rhola_00001320"/>
<dbReference type="OrthoDB" id="9800872at2"/>
<dbReference type="CDD" id="cd00158">
    <property type="entry name" value="RHOD"/>
    <property type="match status" value="1"/>
</dbReference>
<feature type="domain" description="Rhodanese" evidence="2">
    <location>
        <begin position="38"/>
        <end position="122"/>
    </location>
</feature>
<dbReference type="PROSITE" id="PS51257">
    <property type="entry name" value="PROKAR_LIPOPROTEIN"/>
    <property type="match status" value="1"/>
</dbReference>